<organism evidence="2 3">
    <name type="scientific">Galerina marginata (strain CBS 339.88)</name>
    <dbReference type="NCBI Taxonomy" id="685588"/>
    <lineage>
        <taxon>Eukaryota</taxon>
        <taxon>Fungi</taxon>
        <taxon>Dikarya</taxon>
        <taxon>Basidiomycota</taxon>
        <taxon>Agaricomycotina</taxon>
        <taxon>Agaricomycetes</taxon>
        <taxon>Agaricomycetidae</taxon>
        <taxon>Agaricales</taxon>
        <taxon>Agaricineae</taxon>
        <taxon>Strophariaceae</taxon>
        <taxon>Galerina</taxon>
    </lineage>
</organism>
<sequence length="112" mass="13133">MKRLRAIGKKSQPPSRTHPTRAERERERKRKMRFDPEDDRPLFTSEPDTLTLQLHFRVPNGPGGREQDFIFQPDIPTAYCQQRAFPDVASEFVTRATSECEKEVLTKRSWVC</sequence>
<feature type="region of interest" description="Disordered" evidence="1">
    <location>
        <begin position="1"/>
        <end position="48"/>
    </location>
</feature>
<keyword evidence="3" id="KW-1185">Reference proteome</keyword>
<evidence type="ECO:0000313" key="2">
    <source>
        <dbReference type="EMBL" id="KDR73475.1"/>
    </source>
</evidence>
<dbReference type="AlphaFoldDB" id="A0A067SRD4"/>
<gene>
    <name evidence="2" type="ORF">GALMADRAFT_251172</name>
</gene>
<name>A0A067SRD4_GALM3</name>
<evidence type="ECO:0000256" key="1">
    <source>
        <dbReference type="SAM" id="MobiDB-lite"/>
    </source>
</evidence>
<dbReference type="Proteomes" id="UP000027222">
    <property type="component" value="Unassembled WGS sequence"/>
</dbReference>
<protein>
    <submittedName>
        <fullName evidence="2">Uncharacterized protein</fullName>
    </submittedName>
</protein>
<dbReference type="EMBL" id="KL142385">
    <property type="protein sequence ID" value="KDR73475.1"/>
    <property type="molecule type" value="Genomic_DNA"/>
</dbReference>
<evidence type="ECO:0000313" key="3">
    <source>
        <dbReference type="Proteomes" id="UP000027222"/>
    </source>
</evidence>
<dbReference type="HOGENOM" id="CLU_2146045_0_0_1"/>
<accession>A0A067SRD4</accession>
<reference evidence="3" key="1">
    <citation type="journal article" date="2014" name="Proc. Natl. Acad. Sci. U.S.A.">
        <title>Extensive sampling of basidiomycete genomes demonstrates inadequacy of the white-rot/brown-rot paradigm for wood decay fungi.</title>
        <authorList>
            <person name="Riley R."/>
            <person name="Salamov A.A."/>
            <person name="Brown D.W."/>
            <person name="Nagy L.G."/>
            <person name="Floudas D."/>
            <person name="Held B.W."/>
            <person name="Levasseur A."/>
            <person name="Lombard V."/>
            <person name="Morin E."/>
            <person name="Otillar R."/>
            <person name="Lindquist E.A."/>
            <person name="Sun H."/>
            <person name="LaButti K.M."/>
            <person name="Schmutz J."/>
            <person name="Jabbour D."/>
            <person name="Luo H."/>
            <person name="Baker S.E."/>
            <person name="Pisabarro A.G."/>
            <person name="Walton J.D."/>
            <person name="Blanchette R.A."/>
            <person name="Henrissat B."/>
            <person name="Martin F."/>
            <person name="Cullen D."/>
            <person name="Hibbett D.S."/>
            <person name="Grigoriev I.V."/>
        </authorList>
    </citation>
    <scope>NUCLEOTIDE SEQUENCE [LARGE SCALE GENOMIC DNA]</scope>
    <source>
        <strain evidence="3">CBS 339.88</strain>
    </source>
</reference>
<proteinExistence type="predicted"/>